<proteinExistence type="predicted"/>
<reference evidence="2 3" key="1">
    <citation type="submission" date="2017-10" db="EMBL/GenBank/DDBJ databases">
        <title>Biodiversity and function of Thalassospira species in the particle-attached aromatic-hydrocarbon-degrading consortia from the surface seawater of the China South Sea.</title>
        <authorList>
            <person name="Dong C."/>
            <person name="Liu R."/>
            <person name="Shao Z."/>
        </authorList>
    </citation>
    <scope>NUCLEOTIDE SEQUENCE [LARGE SCALE GENOMIC DNA]</scope>
    <source>
        <strain evidence="2 3">CSC3H3</strain>
    </source>
</reference>
<dbReference type="Gene3D" id="3.40.50.360">
    <property type="match status" value="1"/>
</dbReference>
<dbReference type="InterPro" id="IPR050712">
    <property type="entry name" value="NAD(P)H-dep_reductase"/>
</dbReference>
<dbReference type="Proteomes" id="UP000233458">
    <property type="component" value="Chromosome"/>
</dbReference>
<evidence type="ECO:0000259" key="1">
    <source>
        <dbReference type="Pfam" id="PF03358"/>
    </source>
</evidence>
<dbReference type="SUPFAM" id="SSF52218">
    <property type="entry name" value="Flavoproteins"/>
    <property type="match status" value="1"/>
</dbReference>
<evidence type="ECO:0000313" key="2">
    <source>
        <dbReference type="EMBL" id="AUG52767.1"/>
    </source>
</evidence>
<keyword evidence="3" id="KW-1185">Reference proteome</keyword>
<dbReference type="InterPro" id="IPR029039">
    <property type="entry name" value="Flavoprotein-like_sf"/>
</dbReference>
<name>A0ABN5FD76_9PROT</name>
<protein>
    <submittedName>
        <fullName evidence="2">FMN reductase</fullName>
    </submittedName>
</protein>
<dbReference type="EMBL" id="CP024199">
    <property type="protein sequence ID" value="AUG52767.1"/>
    <property type="molecule type" value="Genomic_DNA"/>
</dbReference>
<dbReference type="InterPro" id="IPR005025">
    <property type="entry name" value="FMN_Rdtase-like_dom"/>
</dbReference>
<accession>A0ABN5FD76</accession>
<dbReference type="Pfam" id="PF03358">
    <property type="entry name" value="FMN_red"/>
    <property type="match status" value="1"/>
</dbReference>
<gene>
    <name evidence="2" type="ORF">CSC3H3_08635</name>
</gene>
<organism evidence="2 3">
    <name type="scientific">Thalassospira marina</name>
    <dbReference type="NCBI Taxonomy" id="2048283"/>
    <lineage>
        <taxon>Bacteria</taxon>
        <taxon>Pseudomonadati</taxon>
        <taxon>Pseudomonadota</taxon>
        <taxon>Alphaproteobacteria</taxon>
        <taxon>Rhodospirillales</taxon>
        <taxon>Thalassospiraceae</taxon>
        <taxon>Thalassospira</taxon>
    </lineage>
</organism>
<dbReference type="PANTHER" id="PTHR30543">
    <property type="entry name" value="CHROMATE REDUCTASE"/>
    <property type="match status" value="1"/>
</dbReference>
<sequence>MADTNKSGYAAFTFLFRSYITKWGKMPASHAHVLAICGSLRAASINRTLLLAAQKIAPEAGLEITLCEGLGTLPIFNPDDEGNEPQSVLDFKNQLRQADGVLIASPEYAHGVTGAIKNALDWTVASGEFMSVPVVALNASGRATIAQAALIETIGTMDATILHDACLTIALNGKNYAPDDILADESTRAPLLRALTMLAAAIAQKQDENAA</sequence>
<feature type="domain" description="NADPH-dependent FMN reductase-like" evidence="1">
    <location>
        <begin position="32"/>
        <end position="165"/>
    </location>
</feature>
<evidence type="ECO:0000313" key="3">
    <source>
        <dbReference type="Proteomes" id="UP000233458"/>
    </source>
</evidence>
<dbReference type="PANTHER" id="PTHR30543:SF21">
    <property type="entry name" value="NAD(P)H-DEPENDENT FMN REDUCTASE LOT6"/>
    <property type="match status" value="1"/>
</dbReference>